<dbReference type="AlphaFoldDB" id="A0A923I9M7"/>
<dbReference type="Pfam" id="PF13237">
    <property type="entry name" value="Fer4_10"/>
    <property type="match status" value="1"/>
</dbReference>
<evidence type="ECO:0000259" key="7">
    <source>
        <dbReference type="PROSITE" id="PS51379"/>
    </source>
</evidence>
<dbReference type="PROSITE" id="PS51379">
    <property type="entry name" value="4FE4S_FER_2"/>
    <property type="match status" value="2"/>
</dbReference>
<dbReference type="EMBL" id="JACONZ010000002">
    <property type="protein sequence ID" value="MBC5581366.1"/>
    <property type="molecule type" value="Genomic_DNA"/>
</dbReference>
<dbReference type="InterPro" id="IPR017896">
    <property type="entry name" value="4Fe4S_Fe-S-bd"/>
</dbReference>
<evidence type="ECO:0000313" key="8">
    <source>
        <dbReference type="EMBL" id="MBC5581366.1"/>
    </source>
</evidence>
<keyword evidence="3" id="KW-0004">4Fe-4S</keyword>
<evidence type="ECO:0000256" key="5">
    <source>
        <dbReference type="ARBA" id="ARBA00023004"/>
    </source>
</evidence>
<dbReference type="GO" id="GO:0046872">
    <property type="term" value="F:metal ion binding"/>
    <property type="evidence" value="ECO:0007669"/>
    <property type="project" value="UniProtKB-KW"/>
</dbReference>
<dbReference type="GO" id="GO:0051539">
    <property type="term" value="F:4 iron, 4 sulfur cluster binding"/>
    <property type="evidence" value="ECO:0007669"/>
    <property type="project" value="UniProtKB-KW"/>
</dbReference>
<accession>A0A923I9M7</accession>
<organism evidence="8 9">
    <name type="scientific">Anaerofilum hominis</name>
    <dbReference type="NCBI Taxonomy" id="2763016"/>
    <lineage>
        <taxon>Bacteria</taxon>
        <taxon>Bacillati</taxon>
        <taxon>Bacillota</taxon>
        <taxon>Clostridia</taxon>
        <taxon>Eubacteriales</taxon>
        <taxon>Oscillospiraceae</taxon>
        <taxon>Anaerofilum</taxon>
    </lineage>
</organism>
<dbReference type="Pfam" id="PF04015">
    <property type="entry name" value="DUF362"/>
    <property type="match status" value="1"/>
</dbReference>
<evidence type="ECO:0000256" key="3">
    <source>
        <dbReference type="ARBA" id="ARBA00022485"/>
    </source>
</evidence>
<dbReference type="Gene3D" id="3.30.70.20">
    <property type="match status" value="1"/>
</dbReference>
<feature type="domain" description="4Fe-4S ferredoxin-type" evidence="7">
    <location>
        <begin position="322"/>
        <end position="351"/>
    </location>
</feature>
<dbReference type="Proteomes" id="UP000659630">
    <property type="component" value="Unassembled WGS sequence"/>
</dbReference>
<reference evidence="8" key="1">
    <citation type="submission" date="2020-08" db="EMBL/GenBank/DDBJ databases">
        <title>Genome public.</title>
        <authorList>
            <person name="Liu C."/>
            <person name="Sun Q."/>
        </authorList>
    </citation>
    <scope>NUCLEOTIDE SEQUENCE</scope>
    <source>
        <strain evidence="8">BX8</strain>
    </source>
</reference>
<dbReference type="InterPro" id="IPR017900">
    <property type="entry name" value="4Fe4S_Fe_S_CS"/>
</dbReference>
<gene>
    <name evidence="8" type="ORF">H8S23_07570</name>
</gene>
<evidence type="ECO:0000256" key="1">
    <source>
        <dbReference type="ARBA" id="ARBA00003532"/>
    </source>
</evidence>
<evidence type="ECO:0000256" key="6">
    <source>
        <dbReference type="ARBA" id="ARBA00023014"/>
    </source>
</evidence>
<evidence type="ECO:0000256" key="2">
    <source>
        <dbReference type="ARBA" id="ARBA00013529"/>
    </source>
</evidence>
<dbReference type="PANTHER" id="PTHR24960">
    <property type="entry name" value="PHOTOSYSTEM I IRON-SULFUR CENTER-RELATED"/>
    <property type="match status" value="1"/>
</dbReference>
<feature type="domain" description="4Fe-4S ferredoxin-type" evidence="7">
    <location>
        <begin position="352"/>
        <end position="380"/>
    </location>
</feature>
<comment type="caution">
    <text evidence="8">The sequence shown here is derived from an EMBL/GenBank/DDBJ whole genome shotgun (WGS) entry which is preliminary data.</text>
</comment>
<dbReference type="RefSeq" id="WP_186887722.1">
    <property type="nucleotide sequence ID" value="NZ_JACONZ010000002.1"/>
</dbReference>
<dbReference type="PROSITE" id="PS00198">
    <property type="entry name" value="4FE4S_FER_1"/>
    <property type="match status" value="2"/>
</dbReference>
<dbReference type="InterPro" id="IPR050157">
    <property type="entry name" value="PSI_iron-sulfur_center"/>
</dbReference>
<keyword evidence="5" id="KW-0408">Iron</keyword>
<name>A0A923I9M7_9FIRM</name>
<evidence type="ECO:0000313" key="9">
    <source>
        <dbReference type="Proteomes" id="UP000659630"/>
    </source>
</evidence>
<keyword evidence="4" id="KW-0479">Metal-binding</keyword>
<dbReference type="InterPro" id="IPR007160">
    <property type="entry name" value="DUF362"/>
</dbReference>
<dbReference type="PANTHER" id="PTHR24960:SF76">
    <property type="entry name" value="4FE-4S FERREDOXIN-TYPE DOMAIN-CONTAINING PROTEIN"/>
    <property type="match status" value="1"/>
</dbReference>
<evidence type="ECO:0000256" key="4">
    <source>
        <dbReference type="ARBA" id="ARBA00022723"/>
    </source>
</evidence>
<comment type="function">
    <text evidence="1">Ferredoxins are iron-sulfur proteins that transfer electrons in a wide variety of metabolic reactions.</text>
</comment>
<keyword evidence="9" id="KW-1185">Reference proteome</keyword>
<keyword evidence="6" id="KW-0411">Iron-sulfur</keyword>
<protein>
    <recommendedName>
        <fullName evidence="2">Ferredoxin</fullName>
    </recommendedName>
</protein>
<proteinExistence type="predicted"/>
<sequence>MAEPARQVYYKTGLSYDQPEALARAMEEIFRLCPAAERLGPGSRVLLKPNLLAKHPPEHAVTTHPAVVEAVAAALRRRGVEQIVLADSCGGLYSEGVMRGIYKASGLSAVCGRLGITVWDKTTSGPRASGGRLVREFNLITPVLESDFIIDLPKFKTHVMTGLTAAVKNLFGCVPGLQKAEMHMRFPDRERFGEMLCDLCGAVAPALAIVDGITAMEGDGPAGGVPREPGLLLGGCDPWQVDLAAAALMGLAPERVPYLAAAGRRGLCGERFDPADLAPGSDPLRPIPDWKLPESFSSLTFADKFPSGLRWASPLVTRFAAPRPVIRRAKCVGCGKCAEICPGHTIAVKAGKARIDPVGCIRCFCCHEMCPAKAIDVRRIPFFNL</sequence>
<dbReference type="SUPFAM" id="SSF54862">
    <property type="entry name" value="4Fe-4S ferredoxins"/>
    <property type="match status" value="1"/>
</dbReference>